<keyword evidence="2 6" id="KW-0812">Transmembrane</keyword>
<comment type="caution">
    <text evidence="8">The sequence shown here is derived from an EMBL/GenBank/DDBJ whole genome shotgun (WGS) entry which is preliminary data.</text>
</comment>
<dbReference type="SUPFAM" id="SSF103473">
    <property type="entry name" value="MFS general substrate transporter"/>
    <property type="match status" value="1"/>
</dbReference>
<dbReference type="GO" id="GO:0042908">
    <property type="term" value="P:xenobiotic transport"/>
    <property type="evidence" value="ECO:0007669"/>
    <property type="project" value="UniProtKB-ARBA"/>
</dbReference>
<feature type="transmembrane region" description="Helical" evidence="6">
    <location>
        <begin position="71"/>
        <end position="93"/>
    </location>
</feature>
<protein>
    <submittedName>
        <fullName evidence="8">Efflux pump rdc3</fullName>
    </submittedName>
</protein>
<dbReference type="InterPro" id="IPR020846">
    <property type="entry name" value="MFS_dom"/>
</dbReference>
<dbReference type="GO" id="GO:0140115">
    <property type="term" value="P:export across plasma membrane"/>
    <property type="evidence" value="ECO:0007669"/>
    <property type="project" value="UniProtKB-ARBA"/>
</dbReference>
<dbReference type="OrthoDB" id="3936150at2759"/>
<dbReference type="InterPro" id="IPR005829">
    <property type="entry name" value="Sugar_transporter_CS"/>
</dbReference>
<name>A0A7D8YRI4_9HELO</name>
<dbReference type="PANTHER" id="PTHR23502:SF182">
    <property type="entry name" value="POLYAMINE TRANSPORTER, PUTATIVE-RELATED"/>
    <property type="match status" value="1"/>
</dbReference>
<proteinExistence type="predicted"/>
<evidence type="ECO:0000256" key="3">
    <source>
        <dbReference type="ARBA" id="ARBA00022989"/>
    </source>
</evidence>
<keyword evidence="4 6" id="KW-0472">Membrane</keyword>
<feature type="region of interest" description="Disordered" evidence="5">
    <location>
        <begin position="1"/>
        <end position="54"/>
    </location>
</feature>
<evidence type="ECO:0000256" key="2">
    <source>
        <dbReference type="ARBA" id="ARBA00022692"/>
    </source>
</evidence>
<dbReference type="InterPro" id="IPR011701">
    <property type="entry name" value="MFS"/>
</dbReference>
<reference evidence="8 9" key="1">
    <citation type="submission" date="2018-05" db="EMBL/GenBank/DDBJ databases">
        <title>Whole genome sequencing for identification of molecular markers to develop diagnostic detection tools for the regulated plant pathogen Lachnellula willkommii.</title>
        <authorList>
            <person name="Giroux E."/>
            <person name="Bilodeau G."/>
        </authorList>
    </citation>
    <scope>NUCLEOTIDE SEQUENCE [LARGE SCALE GENOMIC DNA]</scope>
    <source>
        <strain evidence="8 9">CBS 625.97</strain>
    </source>
</reference>
<dbReference type="GO" id="GO:0000297">
    <property type="term" value="F:spermine transmembrane transporter activity"/>
    <property type="evidence" value="ECO:0007669"/>
    <property type="project" value="TreeGrafter"/>
</dbReference>
<feature type="transmembrane region" description="Helical" evidence="6">
    <location>
        <begin position="113"/>
        <end position="131"/>
    </location>
</feature>
<dbReference type="Gene3D" id="1.20.1720.10">
    <property type="entry name" value="Multidrug resistance protein D"/>
    <property type="match status" value="1"/>
</dbReference>
<dbReference type="PROSITE" id="PS00216">
    <property type="entry name" value="SUGAR_TRANSPORT_1"/>
    <property type="match status" value="1"/>
</dbReference>
<organism evidence="8 9">
    <name type="scientific">Lachnellula cervina</name>
    <dbReference type="NCBI Taxonomy" id="1316786"/>
    <lineage>
        <taxon>Eukaryota</taxon>
        <taxon>Fungi</taxon>
        <taxon>Dikarya</taxon>
        <taxon>Ascomycota</taxon>
        <taxon>Pezizomycotina</taxon>
        <taxon>Leotiomycetes</taxon>
        <taxon>Helotiales</taxon>
        <taxon>Lachnaceae</taxon>
        <taxon>Lachnellula</taxon>
    </lineage>
</organism>
<dbReference type="Proteomes" id="UP000481288">
    <property type="component" value="Unassembled WGS sequence"/>
</dbReference>
<dbReference type="AlphaFoldDB" id="A0A7D8YRI4"/>
<evidence type="ECO:0000256" key="5">
    <source>
        <dbReference type="SAM" id="MobiDB-lite"/>
    </source>
</evidence>
<feature type="non-terminal residue" evidence="8">
    <location>
        <position position="334"/>
    </location>
</feature>
<dbReference type="EMBL" id="QGMG01002778">
    <property type="protein sequence ID" value="TVY35235.1"/>
    <property type="molecule type" value="Genomic_DNA"/>
</dbReference>
<evidence type="ECO:0000313" key="8">
    <source>
        <dbReference type="EMBL" id="TVY35235.1"/>
    </source>
</evidence>
<dbReference type="InterPro" id="IPR036259">
    <property type="entry name" value="MFS_trans_sf"/>
</dbReference>
<feature type="transmembrane region" description="Helical" evidence="6">
    <location>
        <begin position="198"/>
        <end position="221"/>
    </location>
</feature>
<feature type="compositionally biased region" description="Basic and acidic residues" evidence="5">
    <location>
        <begin position="1"/>
        <end position="16"/>
    </location>
</feature>
<feature type="transmembrane region" description="Helical" evidence="6">
    <location>
        <begin position="163"/>
        <end position="186"/>
    </location>
</feature>
<feature type="transmembrane region" description="Helical" evidence="6">
    <location>
        <begin position="138"/>
        <end position="157"/>
    </location>
</feature>
<sequence>MALDTTAERASSRMEAQKNSQSVEDKAKDEGAESDTPSAESENFGTPIDQLDWDSPEDLGNPQLWSTWKKVFHTAIPALFGFVLTVGTSSYVPALTLVMKKFDVSREVAVLPLSLYTFGFCLGPSFAAPLSEMYGRRIVYWTTLPLLLIFTAIAASANNIPQLVIFRLLAGIGGSGALAIGAGTIADMWDHQSRGRAALFFILSPFLGPSLGPLIGAYIITEYNENWRFSLWVIMFIAAPILVASLFMQETYKSRILYLRHKARGEKIPHKTGDTRLLLRKLRTAFLRPINMMLFEPLVAFLSIYTGFAFAMMFSFFGSYSYVFASVYGFNSRQ</sequence>
<dbReference type="GO" id="GO:0015606">
    <property type="term" value="F:spermidine transmembrane transporter activity"/>
    <property type="evidence" value="ECO:0007669"/>
    <property type="project" value="TreeGrafter"/>
</dbReference>
<comment type="subcellular location">
    <subcellularLocation>
        <location evidence="1">Membrane</location>
        <topology evidence="1">Multi-pass membrane protein</topology>
    </subcellularLocation>
</comment>
<evidence type="ECO:0000313" key="9">
    <source>
        <dbReference type="Proteomes" id="UP000481288"/>
    </source>
</evidence>
<feature type="compositionally biased region" description="Polar residues" evidence="5">
    <location>
        <begin position="35"/>
        <end position="44"/>
    </location>
</feature>
<accession>A0A7D8YRI4</accession>
<gene>
    <name evidence="8" type="primary">rdc3_0</name>
    <name evidence="8" type="ORF">LCER1_G009205</name>
</gene>
<dbReference type="GO" id="GO:0005886">
    <property type="term" value="C:plasma membrane"/>
    <property type="evidence" value="ECO:0007669"/>
    <property type="project" value="TreeGrafter"/>
</dbReference>
<keyword evidence="9" id="KW-1185">Reference proteome</keyword>
<dbReference type="PROSITE" id="PS50850">
    <property type="entry name" value="MFS"/>
    <property type="match status" value="1"/>
</dbReference>
<evidence type="ECO:0000256" key="1">
    <source>
        <dbReference type="ARBA" id="ARBA00004141"/>
    </source>
</evidence>
<dbReference type="PANTHER" id="PTHR23502">
    <property type="entry name" value="MAJOR FACILITATOR SUPERFAMILY"/>
    <property type="match status" value="1"/>
</dbReference>
<evidence type="ECO:0000259" key="7">
    <source>
        <dbReference type="PROSITE" id="PS50850"/>
    </source>
</evidence>
<keyword evidence="3 6" id="KW-1133">Transmembrane helix</keyword>
<evidence type="ECO:0000256" key="4">
    <source>
        <dbReference type="ARBA" id="ARBA00023136"/>
    </source>
</evidence>
<feature type="domain" description="Major facilitator superfamily (MFS) profile" evidence="7">
    <location>
        <begin position="73"/>
        <end position="334"/>
    </location>
</feature>
<dbReference type="Pfam" id="PF07690">
    <property type="entry name" value="MFS_1"/>
    <property type="match status" value="1"/>
</dbReference>
<feature type="transmembrane region" description="Helical" evidence="6">
    <location>
        <begin position="227"/>
        <end position="248"/>
    </location>
</feature>
<evidence type="ECO:0000256" key="6">
    <source>
        <dbReference type="SAM" id="Phobius"/>
    </source>
</evidence>